<protein>
    <recommendedName>
        <fullName evidence="2">DNA lyase</fullName>
    </recommendedName>
</protein>
<dbReference type="EMBL" id="VSSQ01000250">
    <property type="protein sequence ID" value="MPL88101.1"/>
    <property type="molecule type" value="Genomic_DNA"/>
</dbReference>
<organism evidence="1">
    <name type="scientific">bioreactor metagenome</name>
    <dbReference type="NCBI Taxonomy" id="1076179"/>
    <lineage>
        <taxon>unclassified sequences</taxon>
        <taxon>metagenomes</taxon>
        <taxon>ecological metagenomes</taxon>
    </lineage>
</organism>
<accession>A0A644VA36</accession>
<evidence type="ECO:0000313" key="1">
    <source>
        <dbReference type="EMBL" id="MPL88101.1"/>
    </source>
</evidence>
<gene>
    <name evidence="1" type="ORF">SDC9_34114</name>
</gene>
<dbReference type="Pfam" id="PF03013">
    <property type="entry name" value="Pyr_excise"/>
    <property type="match status" value="1"/>
</dbReference>
<comment type="caution">
    <text evidence="1">The sequence shown here is derived from an EMBL/GenBank/DDBJ whole genome shotgun (WGS) entry which is preliminary data.</text>
</comment>
<evidence type="ECO:0008006" key="2">
    <source>
        <dbReference type="Google" id="ProtNLM"/>
    </source>
</evidence>
<reference evidence="1" key="1">
    <citation type="submission" date="2019-08" db="EMBL/GenBank/DDBJ databases">
        <authorList>
            <person name="Kucharzyk K."/>
            <person name="Murdoch R.W."/>
            <person name="Higgins S."/>
            <person name="Loffler F."/>
        </authorList>
    </citation>
    <scope>NUCLEOTIDE SEQUENCE</scope>
</reference>
<proteinExistence type="predicted"/>
<sequence length="143" mass="17079">MRIWSIHPKYLDSKGLVALWRETLLAKNVLEGKTKGYLNHPQLERFKLVNNPQDAINQYLTSVFEESIIRGYNFDRKRINWSFSSIILSVTNGQMEYERSHLLKKLKTRDNLRFEELNKKKEFVPHPMFKVIKGEIENWEVVK</sequence>
<name>A0A644VA36_9ZZZZ</name>
<dbReference type="AlphaFoldDB" id="A0A644VA36"/>
<dbReference type="InterPro" id="IPR004260">
    <property type="entry name" value="Pyr-dimer_DNA_glycosylase"/>
</dbReference>